<proteinExistence type="predicted"/>
<name>A0A454TLS0_9RALS</name>
<reference evidence="1 2" key="1">
    <citation type="submission" date="2018-10" db="EMBL/GenBank/DDBJ databases">
        <title>Draft Genome Sequence of Ralstonia pseudosolanacearum (R. solanacearum phylotype I) Strain Tg03 Isolated from Luffa cylindrica in China.</title>
        <authorList>
            <person name="Yuan G.-Q."/>
            <person name="Li Q.-Q."/>
            <person name="Zhang Y.-W."/>
        </authorList>
    </citation>
    <scope>NUCLEOTIDE SEQUENCE [LARGE SCALE GENOMIC DNA]</scope>
    <source>
        <strain evidence="1 2">Tg03</strain>
    </source>
</reference>
<comment type="caution">
    <text evidence="1">The sequence shown here is derived from an EMBL/GenBank/DDBJ whole genome shotgun (WGS) entry which is preliminary data.</text>
</comment>
<dbReference type="EMBL" id="RJTL01000038">
    <property type="protein sequence ID" value="RNM03057.1"/>
    <property type="molecule type" value="Genomic_DNA"/>
</dbReference>
<sequence>MTEAANSEFWSTGVELARLLDGVTRALHSREVAAGPLTAGTVLRLARLADHAMSINFNATAGGDAVMRAVSKAPEPHHLAAFSLAREVAAHVGDYVGNPFTNDRLRLVFAREAVFLRAGGC</sequence>
<dbReference type="AlphaFoldDB" id="A0A454TLS0"/>
<evidence type="ECO:0000313" key="2">
    <source>
        <dbReference type="Proteomes" id="UP000271222"/>
    </source>
</evidence>
<protein>
    <submittedName>
        <fullName evidence="1">Uncharacterized protein</fullName>
    </submittedName>
</protein>
<evidence type="ECO:0000313" key="1">
    <source>
        <dbReference type="EMBL" id="RNM03057.1"/>
    </source>
</evidence>
<gene>
    <name evidence="1" type="ORF">EGA29_20030</name>
</gene>
<organism evidence="1 2">
    <name type="scientific">Ralstonia pseudosolanacearum</name>
    <dbReference type="NCBI Taxonomy" id="1310165"/>
    <lineage>
        <taxon>Bacteria</taxon>
        <taxon>Pseudomonadati</taxon>
        <taxon>Pseudomonadota</taxon>
        <taxon>Betaproteobacteria</taxon>
        <taxon>Burkholderiales</taxon>
        <taxon>Burkholderiaceae</taxon>
        <taxon>Ralstonia</taxon>
        <taxon>Ralstonia solanacearum species complex</taxon>
    </lineage>
</organism>
<accession>A0A454TLS0</accession>
<dbReference type="Proteomes" id="UP000271222">
    <property type="component" value="Unassembled WGS sequence"/>
</dbReference>